<reference evidence="3 4" key="1">
    <citation type="submission" date="2017-05" db="EMBL/GenBank/DDBJ databases">
        <authorList>
            <person name="Varghese N."/>
            <person name="Submissions S."/>
        </authorList>
    </citation>
    <scope>NUCLEOTIDE SEQUENCE [LARGE SCALE GENOMIC DNA]</scope>
    <source>
        <strain evidence="3 4">DSM 26001</strain>
    </source>
</reference>
<proteinExistence type="inferred from homology"/>
<dbReference type="RefSeq" id="WP_283445740.1">
    <property type="nucleotide sequence ID" value="NZ_FXUL01000048.1"/>
</dbReference>
<comment type="similarity">
    <text evidence="1">Belongs to the UPF0065 (bug) family.</text>
</comment>
<name>A0ABY1QVZ3_9BURK</name>
<feature type="signal peptide" evidence="2">
    <location>
        <begin position="1"/>
        <end position="20"/>
    </location>
</feature>
<sequence>MNRMYRMISVFCLTACSASAAVWAQDYPARPIRLVVPYAAGGVTDRIARGVAKKMAEGLKQPVVVDNRTGAGGNIGADIVAKSAADGYTLLFATNGPLAANKSLYAKLSYDPERDFAPITLLASVPYILAVNPTLPVNSVESLVRFLKQHPGEFNYASGGTGTAQHFAGGLFKAMAGVDIGHVAYKGEAPALADVLGGHVPMLFASIPAIVPHLKTSRLHALAMTSTKRNALLPELPTLSESGLSGYSVEPWFALAGPAGLAPETVEKINAAAVAGLKSDEMKQMLASIGGTAVGNSPAEFAAFIRTEIPRWASLVKQSGATAE</sequence>
<comment type="caution">
    <text evidence="3">The sequence shown here is derived from an EMBL/GenBank/DDBJ whole genome shotgun (WGS) entry which is preliminary data.</text>
</comment>
<accession>A0ABY1QVZ3</accession>
<dbReference type="Pfam" id="PF03401">
    <property type="entry name" value="TctC"/>
    <property type="match status" value="1"/>
</dbReference>
<dbReference type="PIRSF" id="PIRSF017082">
    <property type="entry name" value="YflP"/>
    <property type="match status" value="1"/>
</dbReference>
<dbReference type="CDD" id="cd13578">
    <property type="entry name" value="PBP2_Bug27"/>
    <property type="match status" value="1"/>
</dbReference>
<evidence type="ECO:0000313" key="4">
    <source>
        <dbReference type="Proteomes" id="UP001158049"/>
    </source>
</evidence>
<keyword evidence="4" id="KW-1185">Reference proteome</keyword>
<dbReference type="InterPro" id="IPR042100">
    <property type="entry name" value="Bug_dom1"/>
</dbReference>
<dbReference type="Proteomes" id="UP001158049">
    <property type="component" value="Unassembled WGS sequence"/>
</dbReference>
<dbReference type="InterPro" id="IPR005064">
    <property type="entry name" value="BUG"/>
</dbReference>
<dbReference type="SUPFAM" id="SSF53850">
    <property type="entry name" value="Periplasmic binding protein-like II"/>
    <property type="match status" value="1"/>
</dbReference>
<dbReference type="PANTHER" id="PTHR42928">
    <property type="entry name" value="TRICARBOXYLATE-BINDING PROTEIN"/>
    <property type="match status" value="1"/>
</dbReference>
<organism evidence="3 4">
    <name type="scientific">Noviherbaspirillum suwonense</name>
    <dbReference type="NCBI Taxonomy" id="1224511"/>
    <lineage>
        <taxon>Bacteria</taxon>
        <taxon>Pseudomonadati</taxon>
        <taxon>Pseudomonadota</taxon>
        <taxon>Betaproteobacteria</taxon>
        <taxon>Burkholderiales</taxon>
        <taxon>Oxalobacteraceae</taxon>
        <taxon>Noviherbaspirillum</taxon>
    </lineage>
</organism>
<keyword evidence="2" id="KW-0732">Signal</keyword>
<keyword evidence="3" id="KW-0675">Receptor</keyword>
<evidence type="ECO:0000313" key="3">
    <source>
        <dbReference type="EMBL" id="SMP81791.1"/>
    </source>
</evidence>
<dbReference type="EMBL" id="FXUL01000048">
    <property type="protein sequence ID" value="SMP81791.1"/>
    <property type="molecule type" value="Genomic_DNA"/>
</dbReference>
<dbReference type="Gene3D" id="3.40.190.10">
    <property type="entry name" value="Periplasmic binding protein-like II"/>
    <property type="match status" value="1"/>
</dbReference>
<dbReference type="Gene3D" id="3.40.190.150">
    <property type="entry name" value="Bordetella uptake gene, domain 1"/>
    <property type="match status" value="1"/>
</dbReference>
<protein>
    <submittedName>
        <fullName evidence="3">Tripartite-type tricarboxylate transporter, receptor component TctC</fullName>
    </submittedName>
</protein>
<feature type="chain" id="PRO_5045620882" evidence="2">
    <location>
        <begin position="21"/>
        <end position="324"/>
    </location>
</feature>
<evidence type="ECO:0000256" key="1">
    <source>
        <dbReference type="ARBA" id="ARBA00006987"/>
    </source>
</evidence>
<dbReference type="PANTHER" id="PTHR42928:SF5">
    <property type="entry name" value="BLR1237 PROTEIN"/>
    <property type="match status" value="1"/>
</dbReference>
<gene>
    <name evidence="3" type="ORF">SAMN06295970_1486</name>
</gene>
<evidence type="ECO:0000256" key="2">
    <source>
        <dbReference type="SAM" id="SignalP"/>
    </source>
</evidence>